<dbReference type="SUPFAM" id="SSF51126">
    <property type="entry name" value="Pectin lyase-like"/>
    <property type="match status" value="1"/>
</dbReference>
<evidence type="ECO:0000256" key="7">
    <source>
        <dbReference type="ARBA" id="ARBA00023316"/>
    </source>
</evidence>
<protein>
    <submittedName>
        <fullName evidence="9">Uncharacterized protein</fullName>
    </submittedName>
</protein>
<name>A0A4Y7KFX4_PAPSO</name>
<dbReference type="InterPro" id="IPR011050">
    <property type="entry name" value="Pectin_lyase_fold/virulence"/>
</dbReference>
<dbReference type="GO" id="GO:0004650">
    <property type="term" value="F:polygalacturonase activity"/>
    <property type="evidence" value="ECO:0007669"/>
    <property type="project" value="InterPro"/>
</dbReference>
<evidence type="ECO:0000256" key="4">
    <source>
        <dbReference type="ARBA" id="ARBA00022525"/>
    </source>
</evidence>
<dbReference type="EMBL" id="CM010721">
    <property type="protein sequence ID" value="RZC72273.1"/>
    <property type="molecule type" value="Genomic_DNA"/>
</dbReference>
<dbReference type="Gene3D" id="2.160.20.10">
    <property type="entry name" value="Single-stranded right-handed beta-helix, Pectin lyase-like"/>
    <property type="match status" value="1"/>
</dbReference>
<dbReference type="Proteomes" id="UP000316621">
    <property type="component" value="Chromosome 7"/>
</dbReference>
<keyword evidence="10" id="KW-1185">Reference proteome</keyword>
<dbReference type="GO" id="GO:0071555">
    <property type="term" value="P:cell wall organization"/>
    <property type="evidence" value="ECO:0007669"/>
    <property type="project" value="UniProtKB-KW"/>
</dbReference>
<evidence type="ECO:0000256" key="5">
    <source>
        <dbReference type="ARBA" id="ARBA00022801"/>
    </source>
</evidence>
<gene>
    <name evidence="9" type="ORF">C5167_035466</name>
</gene>
<keyword evidence="7" id="KW-0961">Cell wall biogenesis/degradation</keyword>
<evidence type="ECO:0000256" key="3">
    <source>
        <dbReference type="ARBA" id="ARBA00022512"/>
    </source>
</evidence>
<evidence type="ECO:0000256" key="6">
    <source>
        <dbReference type="ARBA" id="ARBA00023295"/>
    </source>
</evidence>
<proteinExistence type="inferred from homology"/>
<comment type="similarity">
    <text evidence="2 8">Belongs to the glycosyl hydrolase 28 family.</text>
</comment>
<accession>A0A4Y7KFX4</accession>
<dbReference type="GO" id="GO:0005975">
    <property type="term" value="P:carbohydrate metabolic process"/>
    <property type="evidence" value="ECO:0007669"/>
    <property type="project" value="InterPro"/>
</dbReference>
<evidence type="ECO:0000313" key="10">
    <source>
        <dbReference type="Proteomes" id="UP000316621"/>
    </source>
</evidence>
<dbReference type="AlphaFoldDB" id="A0A4Y7KFX4"/>
<sequence>MNGARIKTWHGGQGECHSVSFKHSNFTNVMNPLLIDQHYFAESAKETSAVKISNITYENLHGTTNILTPSAINLGCSRLVSCTGLYFNNIFFTPARNSVKLKSTCINAKGKTWGRIEPPLSCLNH</sequence>
<keyword evidence="5 8" id="KW-0378">Hydrolase</keyword>
<evidence type="ECO:0000256" key="1">
    <source>
        <dbReference type="ARBA" id="ARBA00004191"/>
    </source>
</evidence>
<dbReference type="InterPro" id="IPR000743">
    <property type="entry name" value="Glyco_hydro_28"/>
</dbReference>
<keyword evidence="4" id="KW-0964">Secreted</keyword>
<dbReference type="Pfam" id="PF00295">
    <property type="entry name" value="Glyco_hydro_28"/>
    <property type="match status" value="1"/>
</dbReference>
<organism evidence="9 10">
    <name type="scientific">Papaver somniferum</name>
    <name type="common">Opium poppy</name>
    <dbReference type="NCBI Taxonomy" id="3469"/>
    <lineage>
        <taxon>Eukaryota</taxon>
        <taxon>Viridiplantae</taxon>
        <taxon>Streptophyta</taxon>
        <taxon>Embryophyta</taxon>
        <taxon>Tracheophyta</taxon>
        <taxon>Spermatophyta</taxon>
        <taxon>Magnoliopsida</taxon>
        <taxon>Ranunculales</taxon>
        <taxon>Papaveraceae</taxon>
        <taxon>Papaveroideae</taxon>
        <taxon>Papaver</taxon>
    </lineage>
</organism>
<dbReference type="STRING" id="3469.A0A4Y7KFX4"/>
<evidence type="ECO:0000256" key="2">
    <source>
        <dbReference type="ARBA" id="ARBA00008834"/>
    </source>
</evidence>
<reference evidence="9 10" key="1">
    <citation type="journal article" date="2018" name="Science">
        <title>The opium poppy genome and morphinan production.</title>
        <authorList>
            <person name="Guo L."/>
            <person name="Winzer T."/>
            <person name="Yang X."/>
            <person name="Li Y."/>
            <person name="Ning Z."/>
            <person name="He Z."/>
            <person name="Teodor R."/>
            <person name="Lu Y."/>
            <person name="Bowser T.A."/>
            <person name="Graham I.A."/>
            <person name="Ye K."/>
        </authorList>
    </citation>
    <scope>NUCLEOTIDE SEQUENCE [LARGE SCALE GENOMIC DNA]</scope>
    <source>
        <strain evidence="10">cv. HN1</strain>
        <tissue evidence="9">Leaves</tissue>
    </source>
</reference>
<dbReference type="InterPro" id="IPR012334">
    <property type="entry name" value="Pectin_lyas_fold"/>
</dbReference>
<dbReference type="Gramene" id="RZC72273">
    <property type="protein sequence ID" value="RZC72273"/>
    <property type="gene ID" value="C5167_035466"/>
</dbReference>
<dbReference type="OMA" id="STCINAK"/>
<keyword evidence="6 8" id="KW-0326">Glycosidase</keyword>
<dbReference type="PANTHER" id="PTHR31375">
    <property type="match status" value="1"/>
</dbReference>
<comment type="subcellular location">
    <subcellularLocation>
        <location evidence="1">Secreted</location>
        <location evidence="1">Cell wall</location>
    </subcellularLocation>
</comment>
<evidence type="ECO:0000256" key="8">
    <source>
        <dbReference type="RuleBase" id="RU361169"/>
    </source>
</evidence>
<keyword evidence="3" id="KW-0134">Cell wall</keyword>
<evidence type="ECO:0000313" key="9">
    <source>
        <dbReference type="EMBL" id="RZC72273.1"/>
    </source>
</evidence>